<sequence>MTNDIHTTDRRTYLKLTGGAAAITTTGLAGCLGDATGTLATSVTDQPEDIGDFESCIVTIEGIWLGPDDADAGDTGDDENGEPSGREYYEFDEPQEADLVQLQGEETQLIDERELDTAEYEFLQLDISEIEGTLEDGELAEMDTPGEAPLTFNEPFEIREDVRTSFTADFAPVRQGQTDRYLLRPVPEGIRVHYDDEDDE</sequence>
<proteinExistence type="predicted"/>
<keyword evidence="4" id="KW-1185">Reference proteome</keyword>
<organism evidence="3 4">
    <name type="scientific">Natranaeroarchaeum sulfidigenes</name>
    <dbReference type="NCBI Taxonomy" id="2784880"/>
    <lineage>
        <taxon>Archaea</taxon>
        <taxon>Methanobacteriati</taxon>
        <taxon>Methanobacteriota</taxon>
        <taxon>Stenosarchaea group</taxon>
        <taxon>Halobacteria</taxon>
        <taxon>Halobacteriales</taxon>
        <taxon>Natronoarchaeaceae</taxon>
        <taxon>Natranaeroarchaeum</taxon>
    </lineage>
</organism>
<dbReference type="EMBL" id="CP064786">
    <property type="protein sequence ID" value="QSG01556.1"/>
    <property type="molecule type" value="Genomic_DNA"/>
</dbReference>
<reference evidence="3" key="1">
    <citation type="submission" date="2020-11" db="EMBL/GenBank/DDBJ databases">
        <title>Carbohydrate-dependent, anaerobic sulfur respiration: A novel catabolism in halophilic archaea.</title>
        <authorList>
            <person name="Sorokin D.Y."/>
            <person name="Messina E."/>
            <person name="Smedile F."/>
            <person name="La Cono V."/>
            <person name="Hallsworth J.E."/>
            <person name="Yakimov M.M."/>
        </authorList>
    </citation>
    <scope>NUCLEOTIDE SEQUENCE</scope>
    <source>
        <strain evidence="3">AArc-S</strain>
    </source>
</reference>
<dbReference type="Pfam" id="PF14321">
    <property type="entry name" value="DUF4382"/>
    <property type="match status" value="1"/>
</dbReference>
<evidence type="ECO:0000256" key="1">
    <source>
        <dbReference type="SAM" id="MobiDB-lite"/>
    </source>
</evidence>
<feature type="region of interest" description="Disordered" evidence="1">
    <location>
        <begin position="66"/>
        <end position="86"/>
    </location>
</feature>
<feature type="domain" description="DUF4382" evidence="2">
    <location>
        <begin position="36"/>
        <end position="185"/>
    </location>
</feature>
<feature type="compositionally biased region" description="Acidic residues" evidence="1">
    <location>
        <begin position="68"/>
        <end position="81"/>
    </location>
</feature>
<name>A0A897MTN3_9EURY</name>
<evidence type="ECO:0000313" key="4">
    <source>
        <dbReference type="Proteomes" id="UP000663586"/>
    </source>
</evidence>
<evidence type="ECO:0000313" key="3">
    <source>
        <dbReference type="EMBL" id="QSG01556.1"/>
    </source>
</evidence>
<protein>
    <submittedName>
        <fullName evidence="3">DUF4382 family</fullName>
    </submittedName>
</protein>
<dbReference type="RefSeq" id="WP_238478677.1">
    <property type="nucleotide sequence ID" value="NZ_CP064786.1"/>
</dbReference>
<accession>A0A897MTN3</accession>
<gene>
    <name evidence="3" type="ORF">AArcS_0322</name>
</gene>
<dbReference type="AlphaFoldDB" id="A0A897MTN3"/>
<dbReference type="KEGG" id="hara:AArcS_0322"/>
<dbReference type="Proteomes" id="UP000663586">
    <property type="component" value="Chromosome"/>
</dbReference>
<evidence type="ECO:0000259" key="2">
    <source>
        <dbReference type="Pfam" id="PF14321"/>
    </source>
</evidence>
<dbReference type="InterPro" id="IPR025491">
    <property type="entry name" value="DUF4382"/>
</dbReference>
<dbReference type="GeneID" id="70683708"/>